<dbReference type="EMBL" id="BPLR01019461">
    <property type="protein sequence ID" value="GIX68116.1"/>
    <property type="molecule type" value="Genomic_DNA"/>
</dbReference>
<proteinExistence type="predicted"/>
<reference evidence="1 2" key="1">
    <citation type="submission" date="2021-06" db="EMBL/GenBank/DDBJ databases">
        <title>Caerostris extrusa draft genome.</title>
        <authorList>
            <person name="Kono N."/>
            <person name="Arakawa K."/>
        </authorList>
    </citation>
    <scope>NUCLEOTIDE SEQUENCE [LARGE SCALE GENOMIC DNA]</scope>
</reference>
<evidence type="ECO:0000313" key="2">
    <source>
        <dbReference type="Proteomes" id="UP001054945"/>
    </source>
</evidence>
<protein>
    <submittedName>
        <fullName evidence="1">Uncharacterized protein</fullName>
    </submittedName>
</protein>
<organism evidence="1 2">
    <name type="scientific">Caerostris extrusa</name>
    <name type="common">Bark spider</name>
    <name type="synonym">Caerostris bankana</name>
    <dbReference type="NCBI Taxonomy" id="172846"/>
    <lineage>
        <taxon>Eukaryota</taxon>
        <taxon>Metazoa</taxon>
        <taxon>Ecdysozoa</taxon>
        <taxon>Arthropoda</taxon>
        <taxon>Chelicerata</taxon>
        <taxon>Arachnida</taxon>
        <taxon>Araneae</taxon>
        <taxon>Araneomorphae</taxon>
        <taxon>Entelegynae</taxon>
        <taxon>Araneoidea</taxon>
        <taxon>Araneidae</taxon>
        <taxon>Caerostris</taxon>
    </lineage>
</organism>
<name>A0AAV4M6R1_CAEEX</name>
<dbReference type="Proteomes" id="UP001054945">
    <property type="component" value="Unassembled WGS sequence"/>
</dbReference>
<accession>A0AAV4M6R1</accession>
<keyword evidence="2" id="KW-1185">Reference proteome</keyword>
<sequence>MKRKTVHFFCSFFHPLSDPLACSLAVVRGLLCVNYPKTQGMKGPQVKIRNAIPNNGDAGVVSGSSFGRPLAVKVV</sequence>
<comment type="caution">
    <text evidence="1">The sequence shown here is derived from an EMBL/GenBank/DDBJ whole genome shotgun (WGS) entry which is preliminary data.</text>
</comment>
<dbReference type="AlphaFoldDB" id="A0AAV4M6R1"/>
<gene>
    <name evidence="1" type="ORF">CEXT_62501</name>
</gene>
<evidence type="ECO:0000313" key="1">
    <source>
        <dbReference type="EMBL" id="GIX68116.1"/>
    </source>
</evidence>